<reference evidence="4" key="1">
    <citation type="submission" date="2016-10" db="EMBL/GenBank/DDBJ databases">
        <title>Sequence of Gallionella enrichment culture.</title>
        <authorList>
            <person name="Poehlein A."/>
            <person name="Muehling M."/>
            <person name="Daniel R."/>
        </authorList>
    </citation>
    <scope>NUCLEOTIDE SEQUENCE</scope>
</reference>
<dbReference type="SUPFAM" id="SSF53300">
    <property type="entry name" value="vWA-like"/>
    <property type="match status" value="1"/>
</dbReference>
<evidence type="ECO:0000313" key="4">
    <source>
        <dbReference type="EMBL" id="OIQ94205.1"/>
    </source>
</evidence>
<gene>
    <name evidence="4" type="ORF">GALL_238340</name>
</gene>
<sequence length="601" mass="65260">MILAFHFLRPLWLLALLPLAALLRLSWRRRLASRSWTEVVDAPLLPHLLLGEDGRRSARPLLALGLGGLLAILALAGPTWHKLEQPVYRRQSSLVVLLDLSRSMDAADIPPSRLQRAKLKLRDILRQRKEGDTALIVFAATPFVVTPLTSDTRTIASQLDVMTTELMPAQGSRPDRAIRLAQKLLKQASATHGGVLLITDGINGPEPAALRDAIRDLVGAGHRLSVLGVGTTQGAPIPDPQGGFVKDKDGAIVVPKLDDAVLAALARQGEGSYRRLATDDSDFQALLAPFEHRLAGAQDQQAAGMNSDQWRDEGPWLLLPLLILGALACRRGYLLVLLLIILPHAHPAYAFDWSSLWLRADQRGEQAMAAKEPQRAAKLFQDPQWRAAADYRAGDYQAAVASLKGIDTALADYNRGNALARLGQLPEAVSAYEAALKRQPGFDDARHNRDLLEKMLKPPPQRPSPASDGKQGKAPGTQSQSQSSSGGGKSARGSDQAKQAQDQRGKPGAGQQGAAPQAAGQQAADAGKPARNPDQAKQAGKETTPGSAPESAQAAQENRQEMTRADRQWLRRIPDDPGGLWRRKFLYQYRQQQQGSEKQAW</sequence>
<dbReference type="InterPro" id="IPR011990">
    <property type="entry name" value="TPR-like_helical_dom_sf"/>
</dbReference>
<dbReference type="InterPro" id="IPR050768">
    <property type="entry name" value="UPF0353/GerABKA_families"/>
</dbReference>
<evidence type="ECO:0000256" key="1">
    <source>
        <dbReference type="SAM" id="MobiDB-lite"/>
    </source>
</evidence>
<dbReference type="InterPro" id="IPR036465">
    <property type="entry name" value="vWFA_dom_sf"/>
</dbReference>
<dbReference type="PROSITE" id="PS50234">
    <property type="entry name" value="VWFA"/>
    <property type="match status" value="1"/>
</dbReference>
<evidence type="ECO:0000256" key="2">
    <source>
        <dbReference type="SAM" id="Phobius"/>
    </source>
</evidence>
<dbReference type="Pfam" id="PF13519">
    <property type="entry name" value="VWA_2"/>
    <property type="match status" value="1"/>
</dbReference>
<evidence type="ECO:0000259" key="3">
    <source>
        <dbReference type="PROSITE" id="PS50234"/>
    </source>
</evidence>
<dbReference type="Gene3D" id="3.40.50.410">
    <property type="entry name" value="von Willebrand factor, type A domain"/>
    <property type="match status" value="1"/>
</dbReference>
<feature type="transmembrane region" description="Helical" evidence="2">
    <location>
        <begin position="61"/>
        <end position="80"/>
    </location>
</feature>
<dbReference type="InterPro" id="IPR002035">
    <property type="entry name" value="VWF_A"/>
</dbReference>
<organism evidence="4">
    <name type="scientific">mine drainage metagenome</name>
    <dbReference type="NCBI Taxonomy" id="410659"/>
    <lineage>
        <taxon>unclassified sequences</taxon>
        <taxon>metagenomes</taxon>
        <taxon>ecological metagenomes</taxon>
    </lineage>
</organism>
<keyword evidence="2" id="KW-1133">Transmembrane helix</keyword>
<name>A0A1J5S1I7_9ZZZZ</name>
<proteinExistence type="predicted"/>
<dbReference type="Gene3D" id="1.25.40.10">
    <property type="entry name" value="Tetratricopeptide repeat domain"/>
    <property type="match status" value="1"/>
</dbReference>
<dbReference type="SMART" id="SM00327">
    <property type="entry name" value="VWA"/>
    <property type="match status" value="1"/>
</dbReference>
<feature type="compositionally biased region" description="Basic and acidic residues" evidence="1">
    <location>
        <begin position="558"/>
        <end position="575"/>
    </location>
</feature>
<protein>
    <submittedName>
        <fullName evidence="4">von Willebrand factor type A domain protein</fullName>
    </submittedName>
</protein>
<dbReference type="EMBL" id="MLJW01000191">
    <property type="protein sequence ID" value="OIQ94205.1"/>
    <property type="molecule type" value="Genomic_DNA"/>
</dbReference>
<dbReference type="AlphaFoldDB" id="A0A1J5S1I7"/>
<dbReference type="SUPFAM" id="SSF48452">
    <property type="entry name" value="TPR-like"/>
    <property type="match status" value="1"/>
</dbReference>
<accession>A0A1J5S1I7</accession>
<keyword evidence="2" id="KW-0812">Transmembrane</keyword>
<comment type="caution">
    <text evidence="4">The sequence shown here is derived from an EMBL/GenBank/DDBJ whole genome shotgun (WGS) entry which is preliminary data.</text>
</comment>
<dbReference type="InterPro" id="IPR019734">
    <property type="entry name" value="TPR_rpt"/>
</dbReference>
<feature type="compositionally biased region" description="Low complexity" evidence="1">
    <location>
        <begin position="512"/>
        <end position="530"/>
    </location>
</feature>
<dbReference type="PANTHER" id="PTHR22550:SF14">
    <property type="entry name" value="VWFA DOMAIN-CONTAINING PROTEIN"/>
    <property type="match status" value="1"/>
</dbReference>
<keyword evidence="2" id="KW-0472">Membrane</keyword>
<dbReference type="PROSITE" id="PS50005">
    <property type="entry name" value="TPR"/>
    <property type="match status" value="1"/>
</dbReference>
<dbReference type="PANTHER" id="PTHR22550">
    <property type="entry name" value="SPORE GERMINATION PROTEIN"/>
    <property type="match status" value="1"/>
</dbReference>
<feature type="region of interest" description="Disordered" evidence="1">
    <location>
        <begin position="455"/>
        <end position="580"/>
    </location>
</feature>
<dbReference type="SMART" id="SM00028">
    <property type="entry name" value="TPR"/>
    <property type="match status" value="1"/>
</dbReference>
<feature type="domain" description="VWFA" evidence="3">
    <location>
        <begin position="93"/>
        <end position="294"/>
    </location>
</feature>